<dbReference type="Proteomes" id="UP000283734">
    <property type="component" value="Unassembled WGS sequence"/>
</dbReference>
<dbReference type="PROSITE" id="PS51257">
    <property type="entry name" value="PROKAR_LIPOPROTEIN"/>
    <property type="match status" value="1"/>
</dbReference>
<accession>A0A418XY56</accession>
<keyword evidence="6" id="KW-1185">Reference proteome</keyword>
<dbReference type="InterPro" id="IPR029052">
    <property type="entry name" value="Metallo-depent_PP-like"/>
</dbReference>
<feature type="domain" description="PhoD-like phosphatase metallophosphatase" evidence="3">
    <location>
        <begin position="163"/>
        <end position="515"/>
    </location>
</feature>
<dbReference type="EMBL" id="QYYA01000002">
    <property type="protein sequence ID" value="RJG17950.1"/>
    <property type="molecule type" value="Genomic_DNA"/>
</dbReference>
<dbReference type="InterPro" id="IPR018946">
    <property type="entry name" value="PhoD-like_MPP"/>
</dbReference>
<sequence length="583" mass="64515">MDRIRRNLVQAIGAGTTLALAGCGGGSSSSTPVVNNPAPNVPADPEPPGGPDALPSVAFLHGVASGDPLADRVILWTRVTPDQSGVVVPVEVKVASDPAMQQMVSSYTTTTNADADYCVKIDADGLAAGRWYYYQFQVGETQSPVGRTRTFPAAADFIDRARFAVVSCSNFPYGFFSVYRAVANQGDLDFVLHLGDYVYEYGAGEYGDFPEREPQPSHEMVSLSDYRLRHAQYKTDEDLQAVHQQFPMIAVWDDHESTDNSYRDGASNHQPLTEGDWETRKGVARQAYFEWLPIRPREPGNHDVIYRQFRFGDLIDLTMLDTRLEGRDAQLTVPLDPARNDEDRHLISSEQMDFLLEALSQSDAHWRFIGQQVMFAQLNILEIPSLDERSAQLRGNLSAINMDQWDGYAADRLTILNHIDDHDIDNVVILTGDIHTSWANEIYRNPGSLLGDLFDKPLAAEFVTPAVTSPGFPEGAAEVAGVLIPVVNPHIRYVEAKSRGFILVDVTRDRAQGEFYYAQSIDSYDLRGQIDTRKTKVVAVKSGDSRIVEDGPVSRPRTLRTALFHPPVSSPVGGVKSRKEVLS</sequence>
<dbReference type="Pfam" id="PF16655">
    <property type="entry name" value="PhoD_N"/>
    <property type="match status" value="1"/>
</dbReference>
<dbReference type="PANTHER" id="PTHR43606:SF7">
    <property type="entry name" value="PHOSPHATASE, PUTATIVE (AFU_ORTHOLOGUE AFUA_6G08710)-RELATED"/>
    <property type="match status" value="1"/>
</dbReference>
<organism evidence="5 6">
    <name type="scientific">Alcanivorax profundi</name>
    <dbReference type="NCBI Taxonomy" id="2338368"/>
    <lineage>
        <taxon>Bacteria</taxon>
        <taxon>Pseudomonadati</taxon>
        <taxon>Pseudomonadota</taxon>
        <taxon>Gammaproteobacteria</taxon>
        <taxon>Oceanospirillales</taxon>
        <taxon>Alcanivoracaceae</taxon>
        <taxon>Alcanivorax</taxon>
    </lineage>
</organism>
<name>A0A418XY56_9GAMM</name>
<gene>
    <name evidence="5" type="ORF">D4A39_05510</name>
</gene>
<dbReference type="InterPro" id="IPR052900">
    <property type="entry name" value="Phospholipid_Metab_Enz"/>
</dbReference>
<evidence type="ECO:0000313" key="5">
    <source>
        <dbReference type="EMBL" id="RJG17950.1"/>
    </source>
</evidence>
<dbReference type="InterPro" id="IPR032093">
    <property type="entry name" value="PhoD_N"/>
</dbReference>
<dbReference type="SUPFAM" id="SSF56300">
    <property type="entry name" value="Metallo-dependent phosphatases"/>
    <property type="match status" value="1"/>
</dbReference>
<evidence type="ECO:0000256" key="2">
    <source>
        <dbReference type="SAM" id="SignalP"/>
    </source>
</evidence>
<proteinExistence type="predicted"/>
<feature type="domain" description="Phospholipase D N-terminal" evidence="4">
    <location>
        <begin position="61"/>
        <end position="150"/>
    </location>
</feature>
<feature type="compositionally biased region" description="Low complexity" evidence="1">
    <location>
        <begin position="28"/>
        <end position="38"/>
    </location>
</feature>
<dbReference type="Pfam" id="PF09423">
    <property type="entry name" value="PhoD"/>
    <property type="match status" value="1"/>
</dbReference>
<dbReference type="AlphaFoldDB" id="A0A418XY56"/>
<dbReference type="Gene3D" id="2.60.40.380">
    <property type="entry name" value="Purple acid phosphatase-like, N-terminal"/>
    <property type="match status" value="1"/>
</dbReference>
<dbReference type="CDD" id="cd07389">
    <property type="entry name" value="MPP_PhoD"/>
    <property type="match status" value="1"/>
</dbReference>
<evidence type="ECO:0000259" key="3">
    <source>
        <dbReference type="Pfam" id="PF09423"/>
    </source>
</evidence>
<evidence type="ECO:0000256" key="1">
    <source>
        <dbReference type="SAM" id="MobiDB-lite"/>
    </source>
</evidence>
<feature type="region of interest" description="Disordered" evidence="1">
    <location>
        <begin position="25"/>
        <end position="55"/>
    </location>
</feature>
<protein>
    <submittedName>
        <fullName evidence="5">Alkaline phosphatase</fullName>
    </submittedName>
</protein>
<dbReference type="Gene3D" id="3.60.21.70">
    <property type="entry name" value="PhoD-like phosphatase"/>
    <property type="match status" value="1"/>
</dbReference>
<dbReference type="PANTHER" id="PTHR43606">
    <property type="entry name" value="PHOSPHATASE, PUTATIVE (AFU_ORTHOLOGUE AFUA_6G08710)-RELATED"/>
    <property type="match status" value="1"/>
</dbReference>
<reference evidence="5 6" key="1">
    <citation type="submission" date="2018-09" db="EMBL/GenBank/DDBJ databases">
        <title>Alcanivorax profundi sp. nov., isolated from 1000 m-depth seawater of the Mariana Trench.</title>
        <authorList>
            <person name="Liu J."/>
        </authorList>
    </citation>
    <scope>NUCLEOTIDE SEQUENCE [LARGE SCALE GENOMIC DNA]</scope>
    <source>
        <strain evidence="5 6">MTEO17</strain>
    </source>
</reference>
<comment type="caution">
    <text evidence="5">The sequence shown here is derived from an EMBL/GenBank/DDBJ whole genome shotgun (WGS) entry which is preliminary data.</text>
</comment>
<keyword evidence="2" id="KW-0732">Signal</keyword>
<evidence type="ECO:0000313" key="6">
    <source>
        <dbReference type="Proteomes" id="UP000283734"/>
    </source>
</evidence>
<feature type="compositionally biased region" description="Pro residues" evidence="1">
    <location>
        <begin position="39"/>
        <end position="50"/>
    </location>
</feature>
<evidence type="ECO:0000259" key="4">
    <source>
        <dbReference type="Pfam" id="PF16655"/>
    </source>
</evidence>
<dbReference type="InterPro" id="IPR038607">
    <property type="entry name" value="PhoD-like_sf"/>
</dbReference>
<dbReference type="OrthoDB" id="327733at2"/>
<dbReference type="RefSeq" id="WP_119917676.1">
    <property type="nucleotide sequence ID" value="NZ_QYYA01000002.1"/>
</dbReference>
<feature type="chain" id="PRO_5018991705" evidence="2">
    <location>
        <begin position="22"/>
        <end position="583"/>
    </location>
</feature>
<feature type="signal peptide" evidence="2">
    <location>
        <begin position="1"/>
        <end position="21"/>
    </location>
</feature>